<organism evidence="2 3">
    <name type="scientific">Gossypium stocksii</name>
    <dbReference type="NCBI Taxonomy" id="47602"/>
    <lineage>
        <taxon>Eukaryota</taxon>
        <taxon>Viridiplantae</taxon>
        <taxon>Streptophyta</taxon>
        <taxon>Embryophyta</taxon>
        <taxon>Tracheophyta</taxon>
        <taxon>Spermatophyta</taxon>
        <taxon>Magnoliopsida</taxon>
        <taxon>eudicotyledons</taxon>
        <taxon>Gunneridae</taxon>
        <taxon>Pentapetalae</taxon>
        <taxon>rosids</taxon>
        <taxon>malvids</taxon>
        <taxon>Malvales</taxon>
        <taxon>Malvaceae</taxon>
        <taxon>Malvoideae</taxon>
        <taxon>Gossypium</taxon>
    </lineage>
</organism>
<keyword evidence="3" id="KW-1185">Reference proteome</keyword>
<comment type="caution">
    <text evidence="2">The sequence shown here is derived from an EMBL/GenBank/DDBJ whole genome shotgun (WGS) entry which is preliminary data.</text>
</comment>
<sequence length="86" mass="9895">MIKNFFYLSATVPLHIVSPLSLFFLPVDFLCLSEEQRVLHFSSIFLFSVFGMRKKGSNLRDIYIVLVVTNGSCCDFFSEMLTSWSI</sequence>
<evidence type="ECO:0000256" key="1">
    <source>
        <dbReference type="SAM" id="Phobius"/>
    </source>
</evidence>
<keyword evidence="1" id="KW-0812">Transmembrane</keyword>
<proteinExistence type="predicted"/>
<gene>
    <name evidence="2" type="ORF">J1N35_020357</name>
</gene>
<accession>A0A9D3VD32</accession>
<name>A0A9D3VD32_9ROSI</name>
<evidence type="ECO:0000313" key="3">
    <source>
        <dbReference type="Proteomes" id="UP000828251"/>
    </source>
</evidence>
<dbReference type="EMBL" id="JAIQCV010000007">
    <property type="protein sequence ID" value="KAH1080596.1"/>
    <property type="molecule type" value="Genomic_DNA"/>
</dbReference>
<dbReference type="AlphaFoldDB" id="A0A9D3VD32"/>
<feature type="transmembrane region" description="Helical" evidence="1">
    <location>
        <begin position="5"/>
        <end position="25"/>
    </location>
</feature>
<keyword evidence="1" id="KW-1133">Transmembrane helix</keyword>
<evidence type="ECO:0000313" key="2">
    <source>
        <dbReference type="EMBL" id="KAH1080596.1"/>
    </source>
</evidence>
<dbReference type="Proteomes" id="UP000828251">
    <property type="component" value="Unassembled WGS sequence"/>
</dbReference>
<keyword evidence="1" id="KW-0472">Membrane</keyword>
<protein>
    <submittedName>
        <fullName evidence="2">Uncharacterized protein</fullName>
    </submittedName>
</protein>
<reference evidence="2 3" key="1">
    <citation type="journal article" date="2021" name="Plant Biotechnol. J.">
        <title>Multi-omics assisted identification of the key and species-specific regulatory components of drought-tolerant mechanisms in Gossypium stocksii.</title>
        <authorList>
            <person name="Yu D."/>
            <person name="Ke L."/>
            <person name="Zhang D."/>
            <person name="Wu Y."/>
            <person name="Sun Y."/>
            <person name="Mei J."/>
            <person name="Sun J."/>
            <person name="Sun Y."/>
        </authorList>
    </citation>
    <scope>NUCLEOTIDE SEQUENCE [LARGE SCALE GENOMIC DNA]</scope>
    <source>
        <strain evidence="3">cv. E1</strain>
        <tissue evidence="2">Leaf</tissue>
    </source>
</reference>